<comment type="caution">
    <text evidence="1">The sequence shown here is derived from an EMBL/GenBank/DDBJ whole genome shotgun (WGS) entry which is preliminary data.</text>
</comment>
<dbReference type="Proteomes" id="UP001303046">
    <property type="component" value="Unassembled WGS sequence"/>
</dbReference>
<accession>A0ABR1CXZ2</accession>
<proteinExistence type="predicted"/>
<evidence type="ECO:0000313" key="1">
    <source>
        <dbReference type="EMBL" id="KAK6742782.1"/>
    </source>
</evidence>
<reference evidence="1 2" key="1">
    <citation type="submission" date="2023-08" db="EMBL/GenBank/DDBJ databases">
        <title>A Necator americanus chromosomal reference genome.</title>
        <authorList>
            <person name="Ilik V."/>
            <person name="Petrzelkova K.J."/>
            <person name="Pardy F."/>
            <person name="Fuh T."/>
            <person name="Niatou-Singa F.S."/>
            <person name="Gouil Q."/>
            <person name="Baker L."/>
            <person name="Ritchie M.E."/>
            <person name="Jex A.R."/>
            <person name="Gazzola D."/>
            <person name="Li H."/>
            <person name="Toshio Fujiwara R."/>
            <person name="Zhan B."/>
            <person name="Aroian R.V."/>
            <person name="Pafco B."/>
            <person name="Schwarz E.M."/>
        </authorList>
    </citation>
    <scope>NUCLEOTIDE SEQUENCE [LARGE SCALE GENOMIC DNA]</scope>
    <source>
        <strain evidence="1 2">Aroian</strain>
        <tissue evidence="1">Whole animal</tissue>
    </source>
</reference>
<sequence>MSLSKSLENAITTGNLDSLTALHVRRHMILHGLSHRSDSDVIEHKLEQQENAKSSIFKIGSKSVVVSLPEL</sequence>
<dbReference type="EMBL" id="JAVFWL010000003">
    <property type="protein sequence ID" value="KAK6742782.1"/>
    <property type="molecule type" value="Genomic_DNA"/>
</dbReference>
<keyword evidence="2" id="KW-1185">Reference proteome</keyword>
<organism evidence="1 2">
    <name type="scientific">Necator americanus</name>
    <name type="common">Human hookworm</name>
    <dbReference type="NCBI Taxonomy" id="51031"/>
    <lineage>
        <taxon>Eukaryota</taxon>
        <taxon>Metazoa</taxon>
        <taxon>Ecdysozoa</taxon>
        <taxon>Nematoda</taxon>
        <taxon>Chromadorea</taxon>
        <taxon>Rhabditida</taxon>
        <taxon>Rhabditina</taxon>
        <taxon>Rhabditomorpha</taxon>
        <taxon>Strongyloidea</taxon>
        <taxon>Ancylostomatidae</taxon>
        <taxon>Bunostominae</taxon>
        <taxon>Necator</taxon>
    </lineage>
</organism>
<name>A0ABR1CXZ2_NECAM</name>
<protein>
    <submittedName>
        <fullName evidence="1">Uncharacterized protein</fullName>
    </submittedName>
</protein>
<evidence type="ECO:0000313" key="2">
    <source>
        <dbReference type="Proteomes" id="UP001303046"/>
    </source>
</evidence>
<gene>
    <name evidence="1" type="primary">Necator_chrIII.g10962</name>
    <name evidence="1" type="ORF">RB195_010197</name>
</gene>